<evidence type="ECO:0000313" key="4">
    <source>
        <dbReference type="EMBL" id="MDQ0319825.1"/>
    </source>
</evidence>
<evidence type="ECO:0000313" key="5">
    <source>
        <dbReference type="Proteomes" id="UP001230207"/>
    </source>
</evidence>
<gene>
    <name evidence="4" type="ORF">QO002_001963</name>
</gene>
<evidence type="ECO:0000256" key="1">
    <source>
        <dbReference type="SAM" id="MobiDB-lite"/>
    </source>
</evidence>
<keyword evidence="2" id="KW-0732">Signal</keyword>
<dbReference type="RefSeq" id="WP_307229030.1">
    <property type="nucleotide sequence ID" value="NZ_JAUSVF010000001.1"/>
</dbReference>
<feature type="domain" description="PepSY" evidence="3">
    <location>
        <begin position="96"/>
        <end position="151"/>
    </location>
</feature>
<dbReference type="Gene3D" id="3.10.450.40">
    <property type="match status" value="1"/>
</dbReference>
<keyword evidence="5" id="KW-1185">Reference proteome</keyword>
<comment type="caution">
    <text evidence="4">The sequence shown here is derived from an EMBL/GenBank/DDBJ whole genome shotgun (WGS) entry which is preliminary data.</text>
</comment>
<feature type="signal peptide" evidence="2">
    <location>
        <begin position="1"/>
        <end position="23"/>
    </location>
</feature>
<feature type="chain" id="PRO_5045723906" evidence="2">
    <location>
        <begin position="24"/>
        <end position="156"/>
    </location>
</feature>
<organism evidence="4 5">
    <name type="scientific">Pararhizobium capsulatum DSM 1112</name>
    <dbReference type="NCBI Taxonomy" id="1121113"/>
    <lineage>
        <taxon>Bacteria</taxon>
        <taxon>Pseudomonadati</taxon>
        <taxon>Pseudomonadota</taxon>
        <taxon>Alphaproteobacteria</taxon>
        <taxon>Hyphomicrobiales</taxon>
        <taxon>Rhizobiaceae</taxon>
        <taxon>Rhizobium/Agrobacterium group</taxon>
        <taxon>Pararhizobium</taxon>
    </lineage>
</organism>
<dbReference type="Pfam" id="PF03413">
    <property type="entry name" value="PepSY"/>
    <property type="match status" value="1"/>
</dbReference>
<name>A0ABU0BNJ0_9HYPH</name>
<feature type="region of interest" description="Disordered" evidence="1">
    <location>
        <begin position="20"/>
        <end position="85"/>
    </location>
</feature>
<evidence type="ECO:0000256" key="2">
    <source>
        <dbReference type="SAM" id="SignalP"/>
    </source>
</evidence>
<dbReference type="Proteomes" id="UP001230207">
    <property type="component" value="Unassembled WGS sequence"/>
</dbReference>
<sequence>MTRRDFLFLFACLALAAPRPVSARNGSDDSGSDNSGSGSDDHSGHGRGGDGNGGDDHGGDDDSGGGDDKSGSGRESSGRSLSQDEVLDAVRSGRIISLKRALEIVSDKVGGRVIDIGLTSRMGRAQYRVTVRRADGAVKTVRLDARTGHFVGFLGF</sequence>
<accession>A0ABU0BNJ0</accession>
<dbReference type="EMBL" id="JAUSVF010000001">
    <property type="protein sequence ID" value="MDQ0319825.1"/>
    <property type="molecule type" value="Genomic_DNA"/>
</dbReference>
<proteinExistence type="predicted"/>
<feature type="compositionally biased region" description="Low complexity" evidence="1">
    <location>
        <begin position="28"/>
        <end position="38"/>
    </location>
</feature>
<dbReference type="InterPro" id="IPR025711">
    <property type="entry name" value="PepSY"/>
</dbReference>
<reference evidence="4 5" key="1">
    <citation type="submission" date="2023-07" db="EMBL/GenBank/DDBJ databases">
        <title>Genomic Encyclopedia of Type Strains, Phase IV (KMG-IV): sequencing the most valuable type-strain genomes for metagenomic binning, comparative biology and taxonomic classification.</title>
        <authorList>
            <person name="Goeker M."/>
        </authorList>
    </citation>
    <scope>NUCLEOTIDE SEQUENCE [LARGE SCALE GENOMIC DNA]</scope>
    <source>
        <strain evidence="4 5">DSM 1112</strain>
    </source>
</reference>
<protein>
    <submittedName>
        <fullName evidence="4">Membrane protein YkoI</fullName>
    </submittedName>
</protein>
<feature type="compositionally biased region" description="Basic and acidic residues" evidence="1">
    <location>
        <begin position="39"/>
        <end position="48"/>
    </location>
</feature>
<evidence type="ECO:0000259" key="3">
    <source>
        <dbReference type="Pfam" id="PF03413"/>
    </source>
</evidence>